<evidence type="ECO:0000313" key="1">
    <source>
        <dbReference type="EMBL" id="GAD15318.1"/>
    </source>
</evidence>
<dbReference type="EMBL" id="BASG01000069">
    <property type="protein sequence ID" value="GAD15318.1"/>
    <property type="molecule type" value="Genomic_DNA"/>
</dbReference>
<dbReference type="AlphaFoldDB" id="U2YDX8"/>
<sequence length="40" mass="4767">MAFERWRTLKRIRRLDVLLEEGMALAKIVKKCDPTVHLTQ</sequence>
<gene>
    <name evidence="1" type="ORF">GBL_3535</name>
</gene>
<protein>
    <submittedName>
        <fullName evidence="1">Uncharacterized protein</fullName>
    </submittedName>
</protein>
<reference evidence="2" key="1">
    <citation type="journal article" date="2013" name="Genome">
        <title>Draft Genome Sequence of Geobacillus kaustophilus GBlys, a Lysogenic Strain with Bacteriophage phiOH2.</title>
        <authorList>
            <person name="Doi K."/>
            <person name="Mori K."/>
            <person name="Martono H."/>
            <person name="Nagayoshi Y."/>
            <person name="Fujino Y."/>
            <person name="Tashiro K."/>
            <person name="Kuhara S."/>
            <person name="Ohshima T."/>
        </authorList>
    </citation>
    <scope>NUCLEOTIDE SEQUENCE [LARGE SCALE GENOMIC DNA]</scope>
    <source>
        <strain evidence="2">GBlys</strain>
    </source>
</reference>
<dbReference type="Proteomes" id="UP000016424">
    <property type="component" value="Unassembled WGS sequence"/>
</dbReference>
<comment type="caution">
    <text evidence="1">The sequence shown here is derived from an EMBL/GenBank/DDBJ whole genome shotgun (WGS) entry which is preliminary data.</text>
</comment>
<name>U2YDX8_GEOKU</name>
<organism evidence="1 2">
    <name type="scientific">Geobacillus kaustophilus GBlys</name>
    <dbReference type="NCBI Taxonomy" id="1337888"/>
    <lineage>
        <taxon>Bacteria</taxon>
        <taxon>Bacillati</taxon>
        <taxon>Bacillota</taxon>
        <taxon>Bacilli</taxon>
        <taxon>Bacillales</taxon>
        <taxon>Anoxybacillaceae</taxon>
        <taxon>Geobacillus</taxon>
        <taxon>Geobacillus thermoleovorans group</taxon>
    </lineage>
</organism>
<accession>U2YDX8</accession>
<evidence type="ECO:0000313" key="2">
    <source>
        <dbReference type="Proteomes" id="UP000016424"/>
    </source>
</evidence>
<proteinExistence type="predicted"/>